<keyword evidence="11" id="KW-0012">Acyltransferase</keyword>
<dbReference type="InterPro" id="IPR012281">
    <property type="entry name" value="Phospholipid_synth_PlsX-like"/>
</dbReference>
<dbReference type="PIRSF" id="PIRSF002465">
    <property type="entry name" value="Phsphlp_syn_PlsX"/>
    <property type="match status" value="1"/>
</dbReference>
<keyword evidence="5 10" id="KW-0443">Lipid metabolism</keyword>
<comment type="subunit">
    <text evidence="9 10">Homodimer. Probably interacts with PlsY.</text>
</comment>
<dbReference type="Pfam" id="PF02504">
    <property type="entry name" value="FA_synthesis"/>
    <property type="match status" value="1"/>
</dbReference>
<keyword evidence="2 10" id="KW-0963">Cytoplasm</keyword>
<keyword evidence="3 10" id="KW-0444">Lipid biosynthesis</keyword>
<dbReference type="SUPFAM" id="SSF53659">
    <property type="entry name" value="Isocitrate/Isopropylmalate dehydrogenase-like"/>
    <property type="match status" value="1"/>
</dbReference>
<evidence type="ECO:0000256" key="8">
    <source>
        <dbReference type="ARBA" id="ARBA00024069"/>
    </source>
</evidence>
<comment type="subcellular location">
    <subcellularLocation>
        <location evidence="10">Cytoplasm</location>
    </subcellularLocation>
    <text evidence="10">Associated with the membrane possibly through PlsY.</text>
</comment>
<dbReference type="HAMAP" id="MF_00019">
    <property type="entry name" value="PlsX"/>
    <property type="match status" value="1"/>
</dbReference>
<dbReference type="EC" id="2.3.1.274" evidence="8 10"/>
<dbReference type="RefSeq" id="WP_269310872.1">
    <property type="nucleotide sequence ID" value="NZ_CP114052.1"/>
</dbReference>
<accession>A0ABY7JMY7</accession>
<organism evidence="11 12">
    <name type="scientific">Peptostreptococcus equinus</name>
    <dbReference type="NCBI Taxonomy" id="3003601"/>
    <lineage>
        <taxon>Bacteria</taxon>
        <taxon>Bacillati</taxon>
        <taxon>Bacillota</taxon>
        <taxon>Clostridia</taxon>
        <taxon>Peptostreptococcales</taxon>
        <taxon>Peptostreptococcaceae</taxon>
        <taxon>Peptostreptococcus</taxon>
    </lineage>
</organism>
<dbReference type="PANTHER" id="PTHR30100">
    <property type="entry name" value="FATTY ACID/PHOSPHOLIPID SYNTHESIS PROTEIN PLSX"/>
    <property type="match status" value="1"/>
</dbReference>
<dbReference type="InterPro" id="IPR003664">
    <property type="entry name" value="FA_synthesis"/>
</dbReference>
<evidence type="ECO:0000256" key="2">
    <source>
        <dbReference type="ARBA" id="ARBA00022490"/>
    </source>
</evidence>
<evidence type="ECO:0000256" key="10">
    <source>
        <dbReference type="HAMAP-Rule" id="MF_00019"/>
    </source>
</evidence>
<evidence type="ECO:0000256" key="6">
    <source>
        <dbReference type="ARBA" id="ARBA00023209"/>
    </source>
</evidence>
<keyword evidence="12" id="KW-1185">Reference proteome</keyword>
<evidence type="ECO:0000256" key="9">
    <source>
        <dbReference type="ARBA" id="ARBA00046608"/>
    </source>
</evidence>
<protein>
    <recommendedName>
        <fullName evidence="8 10">Phosphate acyltransferase</fullName>
        <ecNumber evidence="8 10">2.3.1.274</ecNumber>
    </recommendedName>
    <alternativeName>
        <fullName evidence="10">Acyl-ACP phosphotransacylase</fullName>
    </alternativeName>
    <alternativeName>
        <fullName evidence="10">Acyl-[acyl-carrier-protein]--phosphate acyltransferase</fullName>
    </alternativeName>
    <alternativeName>
        <fullName evidence="10">Phosphate-acyl-ACP acyltransferase</fullName>
    </alternativeName>
</protein>
<keyword evidence="4 10" id="KW-0808">Transferase</keyword>
<gene>
    <name evidence="10 11" type="primary">plsX</name>
    <name evidence="11" type="ORF">O0R46_06260</name>
</gene>
<evidence type="ECO:0000256" key="1">
    <source>
        <dbReference type="ARBA" id="ARBA00001232"/>
    </source>
</evidence>
<comment type="function">
    <text evidence="10">Catalyzes the reversible formation of acyl-phosphate (acyl-PO(4)) from acyl-[acyl-carrier-protein] (acyl-ACP). This enzyme utilizes acyl-ACP as fatty acyl donor, but not acyl-CoA.</text>
</comment>
<name>A0ABY7JMY7_9FIRM</name>
<keyword evidence="7 10" id="KW-1208">Phospholipid metabolism</keyword>
<dbReference type="EMBL" id="CP114052">
    <property type="protein sequence ID" value="WAW14211.1"/>
    <property type="molecule type" value="Genomic_DNA"/>
</dbReference>
<sequence>MKIVLDGMGGDNAPRSIVEGAFMAINEYKDIEIIITGDKEKIEKELDDFKCDKSKISIVHTSQVIENEDKPVTAIRSKKDSSMVVALNLVKNKEADVIISAGSTGALLSGGIFILKRIKGISRPCICTCMPTITGGVTLLSDTGANVDCSVENLKDFAVMTDIYARNVLKIENPRVALANNGTEEGKGNSLVKDTYEELKNMPALNFIGNMEPREVLNGVCDIIICDGFVGNMILKTLEGTAISLFKVLKEAMMSSTKSKIGALMMKKDLYKVKSLLDYKEVGGSPFLGIEGGMIKAHGSSDARAIKNAIRQGIALQKGQVVENIKAYIENK</sequence>
<dbReference type="PANTHER" id="PTHR30100:SF1">
    <property type="entry name" value="PHOSPHATE ACYLTRANSFERASE"/>
    <property type="match status" value="1"/>
</dbReference>
<dbReference type="Proteomes" id="UP001164187">
    <property type="component" value="Chromosome"/>
</dbReference>
<evidence type="ECO:0000256" key="3">
    <source>
        <dbReference type="ARBA" id="ARBA00022516"/>
    </source>
</evidence>
<proteinExistence type="inferred from homology"/>
<evidence type="ECO:0000256" key="7">
    <source>
        <dbReference type="ARBA" id="ARBA00023264"/>
    </source>
</evidence>
<evidence type="ECO:0000313" key="11">
    <source>
        <dbReference type="EMBL" id="WAW14211.1"/>
    </source>
</evidence>
<dbReference type="Gene3D" id="3.40.718.10">
    <property type="entry name" value="Isopropylmalate Dehydrogenase"/>
    <property type="match status" value="1"/>
</dbReference>
<comment type="pathway">
    <text evidence="10">Lipid metabolism; phospholipid metabolism.</text>
</comment>
<comment type="similarity">
    <text evidence="10">Belongs to the PlsX family.</text>
</comment>
<reference evidence="11" key="1">
    <citation type="submission" date="2022-12" db="EMBL/GenBank/DDBJ databases">
        <title>Peptostreptococcus.</title>
        <authorList>
            <person name="Lee S.H."/>
        </authorList>
    </citation>
    <scope>NUCLEOTIDE SEQUENCE</scope>
    <source>
        <strain evidence="11">CBA3647</strain>
    </source>
</reference>
<dbReference type="NCBIfam" id="TIGR00182">
    <property type="entry name" value="plsX"/>
    <property type="match status" value="1"/>
</dbReference>
<evidence type="ECO:0000313" key="12">
    <source>
        <dbReference type="Proteomes" id="UP001164187"/>
    </source>
</evidence>
<evidence type="ECO:0000256" key="4">
    <source>
        <dbReference type="ARBA" id="ARBA00022679"/>
    </source>
</evidence>
<dbReference type="GO" id="GO:0043811">
    <property type="term" value="F:phosphate:acyl-[acyl carrier protein] acyltransferase activity"/>
    <property type="evidence" value="ECO:0007669"/>
    <property type="project" value="UniProtKB-EC"/>
</dbReference>
<evidence type="ECO:0000256" key="5">
    <source>
        <dbReference type="ARBA" id="ARBA00023098"/>
    </source>
</evidence>
<comment type="catalytic activity">
    <reaction evidence="1 10">
        <text>a fatty acyl-[ACP] + phosphate = an acyl phosphate + holo-[ACP]</text>
        <dbReference type="Rhea" id="RHEA:42292"/>
        <dbReference type="Rhea" id="RHEA-COMP:9685"/>
        <dbReference type="Rhea" id="RHEA-COMP:14125"/>
        <dbReference type="ChEBI" id="CHEBI:43474"/>
        <dbReference type="ChEBI" id="CHEBI:59918"/>
        <dbReference type="ChEBI" id="CHEBI:64479"/>
        <dbReference type="ChEBI" id="CHEBI:138651"/>
        <dbReference type="EC" id="2.3.1.274"/>
    </reaction>
</comment>
<keyword evidence="6 10" id="KW-0594">Phospholipid biosynthesis</keyword>